<comment type="caution">
    <text evidence="1">The sequence shown here is derived from an EMBL/GenBank/DDBJ whole genome shotgun (WGS) entry which is preliminary data.</text>
</comment>
<name>A0ABU6CLM6_9ACTN</name>
<dbReference type="EMBL" id="JAOZYB010000333">
    <property type="protein sequence ID" value="MEB3965621.1"/>
    <property type="molecule type" value="Genomic_DNA"/>
</dbReference>
<evidence type="ECO:0000313" key="2">
    <source>
        <dbReference type="Proteomes" id="UP001352223"/>
    </source>
</evidence>
<dbReference type="RefSeq" id="WP_324774057.1">
    <property type="nucleotide sequence ID" value="NZ_BAAATS010000047.1"/>
</dbReference>
<reference evidence="1 2" key="1">
    <citation type="submission" date="2022-10" db="EMBL/GenBank/DDBJ databases">
        <authorList>
            <person name="Xie J."/>
            <person name="Shen N."/>
        </authorList>
    </citation>
    <scope>NUCLEOTIDE SEQUENCE [LARGE SCALE GENOMIC DNA]</scope>
    <source>
        <strain evidence="1 2">DSM 41681</strain>
    </source>
</reference>
<proteinExistence type="predicted"/>
<gene>
    <name evidence="1" type="ORF">OKJ48_36135</name>
</gene>
<protein>
    <submittedName>
        <fullName evidence="1">Uncharacterized protein</fullName>
    </submittedName>
</protein>
<dbReference type="Proteomes" id="UP001352223">
    <property type="component" value="Unassembled WGS sequence"/>
</dbReference>
<keyword evidence="2" id="KW-1185">Reference proteome</keyword>
<sequence>MSVTRADVGKTVTDGERTGTLADLVDGYEDAATRLQVPGLTAFVRPEGGGIEWTADPEQLIPAS</sequence>
<accession>A0ABU6CLM6</accession>
<evidence type="ECO:0000313" key="1">
    <source>
        <dbReference type="EMBL" id="MEB3965621.1"/>
    </source>
</evidence>
<organism evidence="1 2">
    <name type="scientific">Streptomyces kunmingensis</name>
    <dbReference type="NCBI Taxonomy" id="68225"/>
    <lineage>
        <taxon>Bacteria</taxon>
        <taxon>Bacillati</taxon>
        <taxon>Actinomycetota</taxon>
        <taxon>Actinomycetes</taxon>
        <taxon>Kitasatosporales</taxon>
        <taxon>Streptomycetaceae</taxon>
        <taxon>Streptomyces</taxon>
    </lineage>
</organism>